<sequence length="224" mass="23989">MRYSPVLTSLDLPVAELSALRLDGEAFALDEAVIAVDEPELAVNRAAALAGLFTPRMVVELDTALWVYGCLSRPPAVHTGSIRRDTRGRLLSTTRLTLRETTVPEEEIVSLAGIRITTRGRTAVDVALLDAVPPERGAAVRELCGSAQVAAEALTIALQLGHTPGKLRAIDRLREWSVGRPPDPATATPRRVRRVAQHWPLSGDSPVGCRADNADRAALDRGAG</sequence>
<evidence type="ECO:0000313" key="3">
    <source>
        <dbReference type="Proteomes" id="UP001501079"/>
    </source>
</evidence>
<gene>
    <name evidence="2" type="ORF">GCM10022287_13270</name>
</gene>
<evidence type="ECO:0000313" key="2">
    <source>
        <dbReference type="EMBL" id="GAA4172429.1"/>
    </source>
</evidence>
<accession>A0ABP7ZX35</accession>
<dbReference type="Proteomes" id="UP001501079">
    <property type="component" value="Unassembled WGS sequence"/>
</dbReference>
<name>A0ABP7ZX35_9MICO</name>
<proteinExistence type="predicted"/>
<dbReference type="RefSeq" id="WP_344752550.1">
    <property type="nucleotide sequence ID" value="NZ_BAABBW010000002.1"/>
</dbReference>
<evidence type="ECO:0000256" key="1">
    <source>
        <dbReference type="SAM" id="MobiDB-lite"/>
    </source>
</evidence>
<protein>
    <recommendedName>
        <fullName evidence="4">AbiEi antitoxin C-terminal domain-containing protein</fullName>
    </recommendedName>
</protein>
<evidence type="ECO:0008006" key="4">
    <source>
        <dbReference type="Google" id="ProtNLM"/>
    </source>
</evidence>
<comment type="caution">
    <text evidence="2">The sequence shown here is derived from an EMBL/GenBank/DDBJ whole genome shotgun (WGS) entry which is preliminary data.</text>
</comment>
<organism evidence="2 3">
    <name type="scientific">Gryllotalpicola koreensis</name>
    <dbReference type="NCBI Taxonomy" id="993086"/>
    <lineage>
        <taxon>Bacteria</taxon>
        <taxon>Bacillati</taxon>
        <taxon>Actinomycetota</taxon>
        <taxon>Actinomycetes</taxon>
        <taxon>Micrococcales</taxon>
        <taxon>Microbacteriaceae</taxon>
        <taxon>Gryllotalpicola</taxon>
    </lineage>
</organism>
<keyword evidence="3" id="KW-1185">Reference proteome</keyword>
<dbReference type="EMBL" id="BAABBW010000002">
    <property type="protein sequence ID" value="GAA4172429.1"/>
    <property type="molecule type" value="Genomic_DNA"/>
</dbReference>
<feature type="compositionally biased region" description="Basic and acidic residues" evidence="1">
    <location>
        <begin position="212"/>
        <end position="224"/>
    </location>
</feature>
<feature type="region of interest" description="Disordered" evidence="1">
    <location>
        <begin position="203"/>
        <end position="224"/>
    </location>
</feature>
<reference evidence="3" key="1">
    <citation type="journal article" date="2019" name="Int. J. Syst. Evol. Microbiol.">
        <title>The Global Catalogue of Microorganisms (GCM) 10K type strain sequencing project: providing services to taxonomists for standard genome sequencing and annotation.</title>
        <authorList>
            <consortium name="The Broad Institute Genomics Platform"/>
            <consortium name="The Broad Institute Genome Sequencing Center for Infectious Disease"/>
            <person name="Wu L."/>
            <person name="Ma J."/>
        </authorList>
    </citation>
    <scope>NUCLEOTIDE SEQUENCE [LARGE SCALE GENOMIC DNA]</scope>
    <source>
        <strain evidence="3">JCM 17591</strain>
    </source>
</reference>